<dbReference type="OrthoDB" id="4849160at2759"/>
<evidence type="ECO:0000256" key="13">
    <source>
        <dbReference type="SAM" id="SignalP"/>
    </source>
</evidence>
<evidence type="ECO:0000256" key="11">
    <source>
        <dbReference type="ARBA" id="ARBA00045077"/>
    </source>
</evidence>
<evidence type="ECO:0000256" key="12">
    <source>
        <dbReference type="ARBA" id="ARBA00047174"/>
    </source>
</evidence>
<organism evidence="15 16">
    <name type="scientific">Neolentinus lepideus HHB14362 ss-1</name>
    <dbReference type="NCBI Taxonomy" id="1314782"/>
    <lineage>
        <taxon>Eukaryota</taxon>
        <taxon>Fungi</taxon>
        <taxon>Dikarya</taxon>
        <taxon>Basidiomycota</taxon>
        <taxon>Agaricomycotina</taxon>
        <taxon>Agaricomycetes</taxon>
        <taxon>Gloeophyllales</taxon>
        <taxon>Gloeophyllaceae</taxon>
        <taxon>Neolentinus</taxon>
    </lineage>
</organism>
<comment type="similarity">
    <text evidence="10">Belongs to the polysaccharide monooxygenase AA9 family.</text>
</comment>
<keyword evidence="16" id="KW-1185">Reference proteome</keyword>
<evidence type="ECO:0000256" key="1">
    <source>
        <dbReference type="ARBA" id="ARBA00001973"/>
    </source>
</evidence>
<evidence type="ECO:0000256" key="4">
    <source>
        <dbReference type="ARBA" id="ARBA00023002"/>
    </source>
</evidence>
<feature type="domain" description="Auxiliary Activity family 9 catalytic" evidence="14">
    <location>
        <begin position="20"/>
        <end position="239"/>
    </location>
</feature>
<evidence type="ECO:0000313" key="15">
    <source>
        <dbReference type="EMBL" id="KZT30031.1"/>
    </source>
</evidence>
<dbReference type="GO" id="GO:0004497">
    <property type="term" value="F:monooxygenase activity"/>
    <property type="evidence" value="ECO:0007669"/>
    <property type="project" value="UniProtKB-KW"/>
</dbReference>
<dbReference type="InterPro" id="IPR049892">
    <property type="entry name" value="AA9"/>
</dbReference>
<evidence type="ECO:0000313" key="16">
    <source>
        <dbReference type="Proteomes" id="UP000076761"/>
    </source>
</evidence>
<evidence type="ECO:0000256" key="10">
    <source>
        <dbReference type="ARBA" id="ARBA00044502"/>
    </source>
</evidence>
<comment type="cofactor">
    <cofactor evidence="1">
        <name>Cu(2+)</name>
        <dbReference type="ChEBI" id="CHEBI:29036"/>
    </cofactor>
</comment>
<evidence type="ECO:0000256" key="3">
    <source>
        <dbReference type="ARBA" id="ARBA00023001"/>
    </source>
</evidence>
<evidence type="ECO:0000256" key="6">
    <source>
        <dbReference type="ARBA" id="ARBA00023033"/>
    </source>
</evidence>
<keyword evidence="7" id="KW-1015">Disulfide bond</keyword>
<feature type="chain" id="PRO_5007868231" description="lytic cellulose monooxygenase (C4-dehydrogenating)" evidence="13">
    <location>
        <begin position="22"/>
        <end position="392"/>
    </location>
</feature>
<keyword evidence="8" id="KW-0119">Carbohydrate metabolism</keyword>
<dbReference type="EC" id="1.14.99.56" evidence="12"/>
<dbReference type="AlphaFoldDB" id="A0A165VQH9"/>
<dbReference type="CDD" id="cd21175">
    <property type="entry name" value="LPMO_AA9"/>
    <property type="match status" value="1"/>
</dbReference>
<proteinExistence type="inferred from homology"/>
<dbReference type="InterPro" id="IPR005103">
    <property type="entry name" value="AA9_LPMO"/>
</dbReference>
<dbReference type="STRING" id="1314782.A0A165VQH9"/>
<sequence>MFRSQIFLSILALSMRVTAHGYVDQATIGGQVFSGYLPYTDPYMNPVPARIGRAIPGNGPVEDVTLLDIQCNGESGSGTKPASLAASAAAGDQISFHWTDWPSSHVGPVITYMGQVPSTTNITEDSPTGSDVIWFKIDEAGYEDGKWAATEILSSQNSTWTVTIPSALKAGQYLIRHEIIALHEAGSYPGAQFYPDCFQVAVTGSGTETPVSEALISFPGGYTPNTPGIVFNVYTDITSYPIPGPSVWTSNEEFSSGGSSSTAVDTSTAAASSSVASTTSARPTSAAVSSSTVVASSSAAVASSTIVTTSATASSSAAVSSSSTDATTTGAATPSASTITDANVCMNNYNECIVASQPNPDWTGCGATKDECLSQATYQRLARLGSVGRRLL</sequence>
<comment type="catalytic activity">
    <reaction evidence="11">
        <text>[(1-&gt;4)-beta-D-glucosyl]n+m + reduced acceptor + O2 = 4-dehydro-beta-D-glucosyl-[(1-&gt;4)-beta-D-glucosyl]n-1 + [(1-&gt;4)-beta-D-glucosyl]m + acceptor + H2O.</text>
        <dbReference type="EC" id="1.14.99.56"/>
    </reaction>
</comment>
<dbReference type="PANTHER" id="PTHR33353">
    <property type="entry name" value="PUTATIVE (AFU_ORTHOLOGUE AFUA_1G12560)-RELATED"/>
    <property type="match status" value="1"/>
</dbReference>
<evidence type="ECO:0000256" key="5">
    <source>
        <dbReference type="ARBA" id="ARBA00023008"/>
    </source>
</evidence>
<dbReference type="GO" id="GO:0046872">
    <property type="term" value="F:metal ion binding"/>
    <property type="evidence" value="ECO:0007669"/>
    <property type="project" value="UniProtKB-KW"/>
</dbReference>
<dbReference type="Gene3D" id="2.70.50.70">
    <property type="match status" value="1"/>
</dbReference>
<gene>
    <name evidence="15" type="ORF">NEOLEDRAFT_1144520</name>
</gene>
<evidence type="ECO:0000256" key="8">
    <source>
        <dbReference type="ARBA" id="ARBA00023277"/>
    </source>
</evidence>
<feature type="signal peptide" evidence="13">
    <location>
        <begin position="1"/>
        <end position="21"/>
    </location>
</feature>
<dbReference type="GO" id="GO:0030245">
    <property type="term" value="P:cellulose catabolic process"/>
    <property type="evidence" value="ECO:0007669"/>
    <property type="project" value="UniProtKB-KW"/>
</dbReference>
<keyword evidence="2" id="KW-0479">Metal-binding</keyword>
<keyword evidence="5" id="KW-0186">Copper</keyword>
<dbReference type="Pfam" id="PF03443">
    <property type="entry name" value="AA9"/>
    <property type="match status" value="1"/>
</dbReference>
<reference evidence="15 16" key="1">
    <citation type="journal article" date="2016" name="Mol. Biol. Evol.">
        <title>Comparative Genomics of Early-Diverging Mushroom-Forming Fungi Provides Insights into the Origins of Lignocellulose Decay Capabilities.</title>
        <authorList>
            <person name="Nagy L.G."/>
            <person name="Riley R."/>
            <person name="Tritt A."/>
            <person name="Adam C."/>
            <person name="Daum C."/>
            <person name="Floudas D."/>
            <person name="Sun H."/>
            <person name="Yadav J.S."/>
            <person name="Pangilinan J."/>
            <person name="Larsson K.H."/>
            <person name="Matsuura K."/>
            <person name="Barry K."/>
            <person name="Labutti K."/>
            <person name="Kuo R."/>
            <person name="Ohm R.A."/>
            <person name="Bhattacharya S.S."/>
            <person name="Shirouzu T."/>
            <person name="Yoshinaga Y."/>
            <person name="Martin F.M."/>
            <person name="Grigoriev I.V."/>
            <person name="Hibbett D.S."/>
        </authorList>
    </citation>
    <scope>NUCLEOTIDE SEQUENCE [LARGE SCALE GENOMIC DNA]</scope>
    <source>
        <strain evidence="15 16">HHB14362 ss-1</strain>
    </source>
</reference>
<keyword evidence="4" id="KW-0560">Oxidoreductase</keyword>
<evidence type="ECO:0000256" key="2">
    <source>
        <dbReference type="ARBA" id="ARBA00022723"/>
    </source>
</evidence>
<dbReference type="InParanoid" id="A0A165VQH9"/>
<keyword evidence="6 15" id="KW-0503">Monooxygenase</keyword>
<name>A0A165VQH9_9AGAM</name>
<accession>A0A165VQH9</accession>
<keyword evidence="13" id="KW-0732">Signal</keyword>
<dbReference type="Proteomes" id="UP000076761">
    <property type="component" value="Unassembled WGS sequence"/>
</dbReference>
<evidence type="ECO:0000256" key="9">
    <source>
        <dbReference type="ARBA" id="ARBA00023326"/>
    </source>
</evidence>
<evidence type="ECO:0000259" key="14">
    <source>
        <dbReference type="Pfam" id="PF03443"/>
    </source>
</evidence>
<keyword evidence="3" id="KW-0136">Cellulose degradation</keyword>
<evidence type="ECO:0000256" key="7">
    <source>
        <dbReference type="ARBA" id="ARBA00023157"/>
    </source>
</evidence>
<dbReference type="PANTHER" id="PTHR33353:SF6">
    <property type="entry name" value="ENDOGLUCANASE IV"/>
    <property type="match status" value="1"/>
</dbReference>
<keyword evidence="9" id="KW-0624">Polysaccharide degradation</keyword>
<protein>
    <recommendedName>
        <fullName evidence="12">lytic cellulose monooxygenase (C4-dehydrogenating)</fullName>
        <ecNumber evidence="12">1.14.99.56</ecNumber>
    </recommendedName>
</protein>
<dbReference type="EMBL" id="KV425552">
    <property type="protein sequence ID" value="KZT30031.1"/>
    <property type="molecule type" value="Genomic_DNA"/>
</dbReference>